<dbReference type="PANTHER" id="PTHR43798">
    <property type="entry name" value="MONOACYLGLYCEROL LIPASE"/>
    <property type="match status" value="1"/>
</dbReference>
<dbReference type="EMBL" id="JAIXNE010000003">
    <property type="protein sequence ID" value="MCA6076212.1"/>
    <property type="molecule type" value="Genomic_DNA"/>
</dbReference>
<sequence>MRLNYPLLIIAFLVTFSNCNPPVGDDSESSFYSFDKTRIAYTDEGKGEPVILIHGFISNGSSWNNTALKKQLMENGYRVIIPDLRGNGNSDKPQSADAYKNNAEVKDLVALADHLGLTSFMAIGYSRGSIVLARLLTRETRISKAVFGGMGLDFTNPEWDRRIAFADAFSGRAEPNEMTEGAINYAKSINADLKVLGFLQDYQPVTSTEELRKIKNEILVICGDQDRDNGDPEELKNQFQNSTLIIVEGDHNNTYKQDNFAVGVLTFLTSS</sequence>
<comment type="caution">
    <text evidence="4">The sequence shown here is derived from an EMBL/GenBank/DDBJ whole genome shotgun (WGS) entry which is preliminary data.</text>
</comment>
<evidence type="ECO:0000259" key="1">
    <source>
        <dbReference type="Pfam" id="PF00561"/>
    </source>
</evidence>
<organism evidence="4 5">
    <name type="scientific">Fulvivirga sedimenti</name>
    <dbReference type="NCBI Taxonomy" id="2879465"/>
    <lineage>
        <taxon>Bacteria</taxon>
        <taxon>Pseudomonadati</taxon>
        <taxon>Bacteroidota</taxon>
        <taxon>Cytophagia</taxon>
        <taxon>Cytophagales</taxon>
        <taxon>Fulvivirgaceae</taxon>
        <taxon>Fulvivirga</taxon>
    </lineage>
</organism>
<evidence type="ECO:0000313" key="5">
    <source>
        <dbReference type="Proteomes" id="UP001139409"/>
    </source>
</evidence>
<gene>
    <name evidence="2" type="ORF">LDX50_09150</name>
    <name evidence="3" type="ORF">LDX50_15120</name>
    <name evidence="4" type="ORF">LDX50_20840</name>
</gene>
<dbReference type="EMBL" id="JAIXNE010000004">
    <property type="protein sequence ID" value="MCA6077340.1"/>
    <property type="molecule type" value="Genomic_DNA"/>
</dbReference>
<dbReference type="GO" id="GO:0016787">
    <property type="term" value="F:hydrolase activity"/>
    <property type="evidence" value="ECO:0007669"/>
    <property type="project" value="UniProtKB-KW"/>
</dbReference>
<proteinExistence type="predicted"/>
<dbReference type="InterPro" id="IPR050266">
    <property type="entry name" value="AB_hydrolase_sf"/>
</dbReference>
<evidence type="ECO:0000313" key="2">
    <source>
        <dbReference type="EMBL" id="MCA6075035.1"/>
    </source>
</evidence>
<evidence type="ECO:0000313" key="3">
    <source>
        <dbReference type="EMBL" id="MCA6076212.1"/>
    </source>
</evidence>
<dbReference type="Gene3D" id="3.40.50.1820">
    <property type="entry name" value="alpha/beta hydrolase"/>
    <property type="match status" value="1"/>
</dbReference>
<evidence type="ECO:0000313" key="4">
    <source>
        <dbReference type="EMBL" id="MCA6077340.1"/>
    </source>
</evidence>
<feature type="domain" description="AB hydrolase-1" evidence="1">
    <location>
        <begin position="49"/>
        <end position="163"/>
    </location>
</feature>
<keyword evidence="4" id="KW-0378">Hydrolase</keyword>
<protein>
    <submittedName>
        <fullName evidence="4">Alpha/beta hydrolase</fullName>
    </submittedName>
</protein>
<dbReference type="Pfam" id="PF00561">
    <property type="entry name" value="Abhydrolase_1"/>
    <property type="match status" value="1"/>
</dbReference>
<dbReference type="Proteomes" id="UP001139409">
    <property type="component" value="Unassembled WGS sequence"/>
</dbReference>
<name>A0A9X1HSV9_9BACT</name>
<dbReference type="SUPFAM" id="SSF53474">
    <property type="entry name" value="alpha/beta-Hydrolases"/>
    <property type="match status" value="1"/>
</dbReference>
<dbReference type="RefSeq" id="WP_225698141.1">
    <property type="nucleotide sequence ID" value="NZ_JAIXNE010000002.1"/>
</dbReference>
<dbReference type="InterPro" id="IPR000073">
    <property type="entry name" value="AB_hydrolase_1"/>
</dbReference>
<dbReference type="InterPro" id="IPR029058">
    <property type="entry name" value="AB_hydrolase_fold"/>
</dbReference>
<dbReference type="AlphaFoldDB" id="A0A9X1HSV9"/>
<dbReference type="EMBL" id="JAIXNE010000002">
    <property type="protein sequence ID" value="MCA6075035.1"/>
    <property type="molecule type" value="Genomic_DNA"/>
</dbReference>
<keyword evidence="5" id="KW-1185">Reference proteome</keyword>
<reference evidence="4" key="1">
    <citation type="submission" date="2021-09" db="EMBL/GenBank/DDBJ databases">
        <title>Fulvivirga sp. isolated from coastal sediment.</title>
        <authorList>
            <person name="Yu H."/>
        </authorList>
    </citation>
    <scope>NUCLEOTIDE SEQUENCE</scope>
    <source>
        <strain evidence="4">1062</strain>
    </source>
</reference>
<accession>A0A9X1HSV9</accession>